<dbReference type="EMBL" id="CP036278">
    <property type="protein sequence ID" value="QDU54437.1"/>
    <property type="molecule type" value="Genomic_DNA"/>
</dbReference>
<dbReference type="KEGG" id="amuc:Pan181_06180"/>
<gene>
    <name evidence="2" type="ORF">Pan181_06180</name>
</gene>
<dbReference type="AlphaFoldDB" id="A0A518AI84"/>
<sequence length="167" mass="18455" precursor="true">MTDNRFMLCSMALMLLIAAQGCQSETATDKKLSTEEMQQLFASDFTRAFEENDPEAMQKLFYFEGTPKELQAILVRASLGKTFLKDFSGKHTVESTDFKDYDATLVPGTLDFDGKSYVVNLTPTWLFSAKTTGHAGFENSPSTFEHLGATTIHNGRIVFCGAKPATP</sequence>
<protein>
    <submittedName>
        <fullName evidence="2">Uncharacterized protein</fullName>
    </submittedName>
</protein>
<name>A0A518AI84_9BACT</name>
<keyword evidence="3" id="KW-1185">Reference proteome</keyword>
<dbReference type="RefSeq" id="WP_145245418.1">
    <property type="nucleotide sequence ID" value="NZ_CP036278.1"/>
</dbReference>
<keyword evidence="1" id="KW-0732">Signal</keyword>
<dbReference type="PROSITE" id="PS51257">
    <property type="entry name" value="PROKAR_LIPOPROTEIN"/>
    <property type="match status" value="1"/>
</dbReference>
<evidence type="ECO:0000313" key="3">
    <source>
        <dbReference type="Proteomes" id="UP000315750"/>
    </source>
</evidence>
<evidence type="ECO:0000313" key="2">
    <source>
        <dbReference type="EMBL" id="QDU54437.1"/>
    </source>
</evidence>
<dbReference type="Proteomes" id="UP000315750">
    <property type="component" value="Chromosome"/>
</dbReference>
<feature type="signal peptide" evidence="1">
    <location>
        <begin position="1"/>
        <end position="24"/>
    </location>
</feature>
<reference evidence="2 3" key="1">
    <citation type="submission" date="2019-02" db="EMBL/GenBank/DDBJ databases">
        <title>Deep-cultivation of Planctomycetes and their phenomic and genomic characterization uncovers novel biology.</title>
        <authorList>
            <person name="Wiegand S."/>
            <person name="Jogler M."/>
            <person name="Boedeker C."/>
            <person name="Pinto D."/>
            <person name="Vollmers J."/>
            <person name="Rivas-Marin E."/>
            <person name="Kohn T."/>
            <person name="Peeters S.H."/>
            <person name="Heuer A."/>
            <person name="Rast P."/>
            <person name="Oberbeckmann S."/>
            <person name="Bunk B."/>
            <person name="Jeske O."/>
            <person name="Meyerdierks A."/>
            <person name="Storesund J.E."/>
            <person name="Kallscheuer N."/>
            <person name="Luecker S."/>
            <person name="Lage O.M."/>
            <person name="Pohl T."/>
            <person name="Merkel B.J."/>
            <person name="Hornburger P."/>
            <person name="Mueller R.-W."/>
            <person name="Bruemmer F."/>
            <person name="Labrenz M."/>
            <person name="Spormann A.M."/>
            <person name="Op den Camp H."/>
            <person name="Overmann J."/>
            <person name="Amann R."/>
            <person name="Jetten M.S.M."/>
            <person name="Mascher T."/>
            <person name="Medema M.H."/>
            <person name="Devos D.P."/>
            <person name="Kaster A.-K."/>
            <person name="Ovreas L."/>
            <person name="Rohde M."/>
            <person name="Galperin M.Y."/>
            <person name="Jogler C."/>
        </authorList>
    </citation>
    <scope>NUCLEOTIDE SEQUENCE [LARGE SCALE GENOMIC DNA]</scope>
    <source>
        <strain evidence="2 3">Pan181</strain>
    </source>
</reference>
<proteinExistence type="predicted"/>
<feature type="chain" id="PRO_5022088237" evidence="1">
    <location>
        <begin position="25"/>
        <end position="167"/>
    </location>
</feature>
<accession>A0A518AI84</accession>
<organism evidence="2 3">
    <name type="scientific">Aeoliella mucimassa</name>
    <dbReference type="NCBI Taxonomy" id="2527972"/>
    <lineage>
        <taxon>Bacteria</taxon>
        <taxon>Pseudomonadati</taxon>
        <taxon>Planctomycetota</taxon>
        <taxon>Planctomycetia</taxon>
        <taxon>Pirellulales</taxon>
        <taxon>Lacipirellulaceae</taxon>
        <taxon>Aeoliella</taxon>
    </lineage>
</organism>
<evidence type="ECO:0000256" key="1">
    <source>
        <dbReference type="SAM" id="SignalP"/>
    </source>
</evidence>